<name>A0A1G6V7B5_9ACTN</name>
<keyword evidence="2" id="KW-0813">Transport</keyword>
<sequence>MTRTILPADPVERALTFTTLAGSMANGVFYGVSALYFTRVIGLSAASVGVGLTIAGAAGVVASYAGGRLSDLVGADRVLRWASVAQALALLAYVAAAGWSSFVAIACAAVGFRSLQGSAKSALLARWFTGPDRVAVRARLRVVMNVSIGLGTLAAGLALLVDTRAAYQAAMVVVGLLALLSVLPVLGLRERVPGLAEAIGVRTPGTPAAVRGRSPFRDPTYLSVSALNAVIAMQFGMQSVGVPLWIAGHTDAPAVMISVLLVLNTVLVASLQVRAARGTDDVLVAGRTVRRAGGALAVGCLLYGAAGSLGALAAVLVLLVAEVVATLGEIWAEAGAWGLAFELADPASVGAYQGVSQMGYAIAGMLAPLVVTATAIDHGLLGWAALGCVFTVAGIAVAAIARHASARALSSPAAISACRSTQ</sequence>
<keyword evidence="8" id="KW-1185">Reference proteome</keyword>
<dbReference type="GO" id="GO:0022857">
    <property type="term" value="F:transmembrane transporter activity"/>
    <property type="evidence" value="ECO:0007669"/>
    <property type="project" value="InterPro"/>
</dbReference>
<evidence type="ECO:0000256" key="3">
    <source>
        <dbReference type="ARBA" id="ARBA00022475"/>
    </source>
</evidence>
<dbReference type="SUPFAM" id="SSF103473">
    <property type="entry name" value="MFS general substrate transporter"/>
    <property type="match status" value="1"/>
</dbReference>
<dbReference type="GO" id="GO:0005886">
    <property type="term" value="C:plasma membrane"/>
    <property type="evidence" value="ECO:0007669"/>
    <property type="project" value="UniProtKB-SubCell"/>
</dbReference>
<dbReference type="Gene3D" id="1.20.1250.20">
    <property type="entry name" value="MFS general substrate transporter like domains"/>
    <property type="match status" value="1"/>
</dbReference>
<gene>
    <name evidence="7" type="ORF">SAMN05421872_108218</name>
</gene>
<dbReference type="STRING" id="1045774.SAMN05421872_108218"/>
<evidence type="ECO:0000256" key="2">
    <source>
        <dbReference type="ARBA" id="ARBA00022448"/>
    </source>
</evidence>
<keyword evidence="5" id="KW-1133">Transmembrane helix</keyword>
<proteinExistence type="predicted"/>
<accession>A0A1G6V7B5</accession>
<dbReference type="InterPro" id="IPR050171">
    <property type="entry name" value="MFS_Transporters"/>
</dbReference>
<dbReference type="InterPro" id="IPR036259">
    <property type="entry name" value="MFS_trans_sf"/>
</dbReference>
<dbReference type="AlphaFoldDB" id="A0A1G6V7B5"/>
<keyword evidence="3" id="KW-1003">Cell membrane</keyword>
<dbReference type="EMBL" id="FMZM01000008">
    <property type="protein sequence ID" value="SDD49421.1"/>
    <property type="molecule type" value="Genomic_DNA"/>
</dbReference>
<dbReference type="InterPro" id="IPR011701">
    <property type="entry name" value="MFS"/>
</dbReference>
<evidence type="ECO:0000256" key="6">
    <source>
        <dbReference type="ARBA" id="ARBA00023136"/>
    </source>
</evidence>
<keyword evidence="4" id="KW-0812">Transmembrane</keyword>
<evidence type="ECO:0000313" key="7">
    <source>
        <dbReference type="EMBL" id="SDD49421.1"/>
    </source>
</evidence>
<dbReference type="Proteomes" id="UP000199034">
    <property type="component" value="Unassembled WGS sequence"/>
</dbReference>
<organism evidence="7 8">
    <name type="scientific">Nocardioides lianchengensis</name>
    <dbReference type="NCBI Taxonomy" id="1045774"/>
    <lineage>
        <taxon>Bacteria</taxon>
        <taxon>Bacillati</taxon>
        <taxon>Actinomycetota</taxon>
        <taxon>Actinomycetes</taxon>
        <taxon>Propionibacteriales</taxon>
        <taxon>Nocardioidaceae</taxon>
        <taxon>Nocardioides</taxon>
    </lineage>
</organism>
<dbReference type="RefSeq" id="WP_090858164.1">
    <property type="nucleotide sequence ID" value="NZ_FMZM01000008.1"/>
</dbReference>
<evidence type="ECO:0000256" key="5">
    <source>
        <dbReference type="ARBA" id="ARBA00022989"/>
    </source>
</evidence>
<reference evidence="7 8" key="1">
    <citation type="submission" date="2016-10" db="EMBL/GenBank/DDBJ databases">
        <authorList>
            <person name="de Groot N.N."/>
        </authorList>
    </citation>
    <scope>NUCLEOTIDE SEQUENCE [LARGE SCALE GENOMIC DNA]</scope>
    <source>
        <strain evidence="7 8">CGMCC 4.6858</strain>
    </source>
</reference>
<dbReference type="Pfam" id="PF07690">
    <property type="entry name" value="MFS_1"/>
    <property type="match status" value="1"/>
</dbReference>
<evidence type="ECO:0000256" key="1">
    <source>
        <dbReference type="ARBA" id="ARBA00004651"/>
    </source>
</evidence>
<evidence type="ECO:0000256" key="4">
    <source>
        <dbReference type="ARBA" id="ARBA00022692"/>
    </source>
</evidence>
<keyword evidence="6" id="KW-0472">Membrane</keyword>
<dbReference type="PANTHER" id="PTHR23517">
    <property type="entry name" value="RESISTANCE PROTEIN MDTM, PUTATIVE-RELATED-RELATED"/>
    <property type="match status" value="1"/>
</dbReference>
<protein>
    <submittedName>
        <fullName evidence="7">Major Facilitator Superfamily protein</fullName>
    </submittedName>
</protein>
<comment type="subcellular location">
    <subcellularLocation>
        <location evidence="1">Cell membrane</location>
        <topology evidence="1">Multi-pass membrane protein</topology>
    </subcellularLocation>
</comment>
<dbReference type="PANTHER" id="PTHR23517:SF2">
    <property type="entry name" value="MULTIDRUG RESISTANCE PROTEIN MDTH"/>
    <property type="match status" value="1"/>
</dbReference>
<evidence type="ECO:0000313" key="8">
    <source>
        <dbReference type="Proteomes" id="UP000199034"/>
    </source>
</evidence>
<dbReference type="OrthoDB" id="3865324at2"/>